<keyword evidence="2" id="KW-0812">Transmembrane</keyword>
<proteinExistence type="predicted"/>
<gene>
    <name evidence="3" type="ORF">C447_13312</name>
</gene>
<evidence type="ECO:0000256" key="1">
    <source>
        <dbReference type="SAM" id="MobiDB-lite"/>
    </source>
</evidence>
<evidence type="ECO:0000256" key="2">
    <source>
        <dbReference type="SAM" id="Phobius"/>
    </source>
</evidence>
<keyword evidence="4" id="KW-1185">Reference proteome</keyword>
<protein>
    <submittedName>
        <fullName evidence="3">Uncharacterized protein</fullName>
    </submittedName>
</protein>
<reference evidence="3 4" key="1">
    <citation type="journal article" date="2014" name="PLoS Genet.">
        <title>Phylogenetically driven sequencing of extremely halophilic archaea reveals strategies for static and dynamic osmo-response.</title>
        <authorList>
            <person name="Becker E.A."/>
            <person name="Seitzer P.M."/>
            <person name="Tritt A."/>
            <person name="Larsen D."/>
            <person name="Krusor M."/>
            <person name="Yao A.I."/>
            <person name="Wu D."/>
            <person name="Madern D."/>
            <person name="Eisen J.A."/>
            <person name="Darling A.E."/>
            <person name="Facciotti M.T."/>
        </authorList>
    </citation>
    <scope>NUCLEOTIDE SEQUENCE [LARGE SCALE GENOMIC DNA]</scope>
    <source>
        <strain evidence="3 4">100A6</strain>
    </source>
</reference>
<feature type="compositionally biased region" description="Basic and acidic residues" evidence="1">
    <location>
        <begin position="87"/>
        <end position="105"/>
    </location>
</feature>
<feature type="region of interest" description="Disordered" evidence="1">
    <location>
        <begin position="87"/>
        <end position="131"/>
    </location>
</feature>
<keyword evidence="2" id="KW-1133">Transmembrane helix</keyword>
<keyword evidence="2" id="KW-0472">Membrane</keyword>
<evidence type="ECO:0000313" key="3">
    <source>
        <dbReference type="EMBL" id="EMA37198.1"/>
    </source>
</evidence>
<dbReference type="AlphaFoldDB" id="M0LVL0"/>
<accession>M0LVL0</accession>
<feature type="transmembrane region" description="Helical" evidence="2">
    <location>
        <begin position="54"/>
        <end position="72"/>
    </location>
</feature>
<dbReference type="EMBL" id="AOMB01000036">
    <property type="protein sequence ID" value="EMA37198.1"/>
    <property type="molecule type" value="Genomic_DNA"/>
</dbReference>
<dbReference type="RefSeq" id="WP_007694662.1">
    <property type="nucleotide sequence ID" value="NZ_AJRK01000006.1"/>
</dbReference>
<evidence type="ECO:0000313" key="4">
    <source>
        <dbReference type="Proteomes" id="UP000011566"/>
    </source>
</evidence>
<dbReference type="OrthoDB" id="380951at2157"/>
<organism evidence="3 4">
    <name type="scientific">Halococcus hamelinensis 100A6</name>
    <dbReference type="NCBI Taxonomy" id="1132509"/>
    <lineage>
        <taxon>Archaea</taxon>
        <taxon>Methanobacteriati</taxon>
        <taxon>Methanobacteriota</taxon>
        <taxon>Stenosarchaea group</taxon>
        <taxon>Halobacteria</taxon>
        <taxon>Halobacteriales</taxon>
        <taxon>Halococcaceae</taxon>
        <taxon>Halococcus</taxon>
    </lineage>
</organism>
<dbReference type="PATRIC" id="fig|1132509.6.peg.3088"/>
<dbReference type="eggNOG" id="arCOG11103">
    <property type="taxonomic scope" value="Archaea"/>
</dbReference>
<comment type="caution">
    <text evidence="3">The sequence shown here is derived from an EMBL/GenBank/DDBJ whole genome shotgun (WGS) entry which is preliminary data.</text>
</comment>
<feature type="compositionally biased region" description="Basic residues" evidence="1">
    <location>
        <begin position="115"/>
        <end position="131"/>
    </location>
</feature>
<name>M0LVL0_9EURY</name>
<dbReference type="Proteomes" id="UP000011566">
    <property type="component" value="Unassembled WGS sequence"/>
</dbReference>
<feature type="transmembrane region" description="Helical" evidence="2">
    <location>
        <begin position="12"/>
        <end position="34"/>
    </location>
</feature>
<sequence>MWSRKIPARGRLLIVGLTLLIAPAVLLGVTLLILMLGRNILVSNLSPVRIIELYVTKLVLFAILGVLLYRYVERAIERQLPAAVDDVNRERRERERTEPERKEAETPTESGSNQKNRRGSGRRRDRRHDDR</sequence>